<accession>A0ACC1MMF8</accession>
<proteinExistence type="predicted"/>
<dbReference type="Proteomes" id="UP001143910">
    <property type="component" value="Unassembled WGS sequence"/>
</dbReference>
<keyword evidence="2" id="KW-1185">Reference proteome</keyword>
<comment type="caution">
    <text evidence="1">The sequence shown here is derived from an EMBL/GenBank/DDBJ whole genome shotgun (WGS) entry which is preliminary data.</text>
</comment>
<protein>
    <submittedName>
        <fullName evidence="1">Uncharacterized protein</fullName>
    </submittedName>
</protein>
<sequence>MECVRKIHFDPLLTTLAQIRQRLETLPVGSAHPFSPKRILLCKTQDDTIEEIDISGYPEDYFYNAVDLGEMGEILLRRMANFTQLSVFQDFQIMQAPSSTFRIPIVTNNITILAVSTLEPTYYDFCFADANCNTCCWTARETFSGIQHSGDIVVQRDLLDYVRINEHNLTEMEIGVFISGYQKTAITRFLGTHPALLVADHVEKILYIIPVPLDAATIGNATICCPLVFKRDGDSIIFSILSKATTDTDMMCSTNRLESPAFKEAIARADFTIPTSVPPTILQVTETDDVVANVQTAMDESAIVSYESAVFMTNATTMPTCLAMRDFQVIKFGTALEFNSHGATACAGEDTTVTVLPCIFGSELEGPMLLATGACPSNVPFTSANALRDYYKQLKSVVVVVNDRMTDNARNLASAYRMNAVFVVQPEVGSQLKDENDVISFLNAVNINAVTALAGPQSLVLVQLANQFYFYRGIANRNYLNTSVLDFGANVTSIVESVGLAPLFEPAAQRIYDLADSSSTVLLPASGQSVLSKALPKLFSAASVTQIQGMEEDISAAVSQLQILLSEKELLDLSGSLVEVLVAKVARVTEKPRRIYMDFLTGSYNRNDPASIKEKARLQGDLKTASREAQMILEPAISKLSAMMSFRTTSKRTHDLKRLERQAKIKGNVESAKEMTFEKLAEYLETYASDMGVMVLNLQEIAFANILGKLASKQFDASTACELDSRILYLDGLDAGIIMEQSQDAHDGPLRSQSGPMVPIMAMPYLNQGAGRGSMLAWVCWDEFVNLATPFDTRWMEKCNDAHIATLRIIMRSTLSNAVVSREHNISPGSPEAGQLMGTLLMASMAKLAATRQTAPVETERADDTVTKLMRGLFGNLLTVAGSGVKPMSMVWQLFGKESLFSVPTSPEEWRWYENVVSLYPYTGWPLEQFHINLQNLLDKAIVRVVTKGEDISAPTRNKTAEMERFCRLKNIQLEHCRTIITVLQRILTEDKRSRGRPNPTRL</sequence>
<evidence type="ECO:0000313" key="1">
    <source>
        <dbReference type="EMBL" id="KAJ2967413.1"/>
    </source>
</evidence>
<gene>
    <name evidence="1" type="ORF">NQ176_g9672</name>
</gene>
<dbReference type="EMBL" id="JANJQO010002299">
    <property type="protein sequence ID" value="KAJ2967413.1"/>
    <property type="molecule type" value="Genomic_DNA"/>
</dbReference>
<evidence type="ECO:0000313" key="2">
    <source>
        <dbReference type="Proteomes" id="UP001143910"/>
    </source>
</evidence>
<reference evidence="1" key="1">
    <citation type="submission" date="2022-08" db="EMBL/GenBank/DDBJ databases">
        <title>Genome Sequence of Lecanicillium fungicola.</title>
        <authorList>
            <person name="Buettner E."/>
        </authorList>
    </citation>
    <scope>NUCLEOTIDE SEQUENCE</scope>
    <source>
        <strain evidence="1">Babe33</strain>
    </source>
</reference>
<name>A0ACC1MMF8_9HYPO</name>
<organism evidence="1 2">
    <name type="scientific">Zarea fungicola</name>
    <dbReference type="NCBI Taxonomy" id="93591"/>
    <lineage>
        <taxon>Eukaryota</taxon>
        <taxon>Fungi</taxon>
        <taxon>Dikarya</taxon>
        <taxon>Ascomycota</taxon>
        <taxon>Pezizomycotina</taxon>
        <taxon>Sordariomycetes</taxon>
        <taxon>Hypocreomycetidae</taxon>
        <taxon>Hypocreales</taxon>
        <taxon>Cordycipitaceae</taxon>
        <taxon>Zarea</taxon>
    </lineage>
</organism>